<keyword evidence="3" id="KW-1185">Reference proteome</keyword>
<accession>A0A5B8G0F6</accession>
<protein>
    <submittedName>
        <fullName evidence="2">Uncharacterized protein</fullName>
    </submittedName>
</protein>
<evidence type="ECO:0000313" key="2">
    <source>
        <dbReference type="EMBL" id="QDL92522.1"/>
    </source>
</evidence>
<reference evidence="2 3" key="1">
    <citation type="submission" date="2019-06" db="EMBL/GenBank/DDBJ databases">
        <title>Genome sequence of Rhodobacteraceae bacterium D4M1.</title>
        <authorList>
            <person name="Cao J."/>
        </authorList>
    </citation>
    <scope>NUCLEOTIDE SEQUENCE [LARGE SCALE GENOMIC DNA]</scope>
    <source>
        <strain evidence="2 3">D4M1</strain>
    </source>
</reference>
<dbReference type="RefSeq" id="WP_138579614.1">
    <property type="nucleotide sequence ID" value="NZ_CP040818.1"/>
</dbReference>
<name>A0A5B8G0F6_9RHOB</name>
<dbReference type="EMBL" id="CP040818">
    <property type="protein sequence ID" value="QDL92522.1"/>
    <property type="molecule type" value="Genomic_DNA"/>
</dbReference>
<dbReference type="OrthoDB" id="9832645at2"/>
<proteinExistence type="predicted"/>
<dbReference type="KEGG" id="ppru:FDP22_12470"/>
<evidence type="ECO:0000313" key="3">
    <source>
        <dbReference type="Proteomes" id="UP000305888"/>
    </source>
</evidence>
<evidence type="ECO:0000256" key="1">
    <source>
        <dbReference type="SAM" id="MobiDB-lite"/>
    </source>
</evidence>
<dbReference type="Proteomes" id="UP000305888">
    <property type="component" value="Chromosome"/>
</dbReference>
<feature type="region of interest" description="Disordered" evidence="1">
    <location>
        <begin position="92"/>
        <end position="122"/>
    </location>
</feature>
<organism evidence="2 3">
    <name type="scientific">Paroceanicella profunda</name>
    <dbReference type="NCBI Taxonomy" id="2579971"/>
    <lineage>
        <taxon>Bacteria</taxon>
        <taxon>Pseudomonadati</taxon>
        <taxon>Pseudomonadota</taxon>
        <taxon>Alphaproteobacteria</taxon>
        <taxon>Rhodobacterales</taxon>
        <taxon>Paracoccaceae</taxon>
        <taxon>Paroceanicella</taxon>
    </lineage>
</organism>
<gene>
    <name evidence="2" type="ORF">FDP22_12470</name>
</gene>
<dbReference type="AlphaFoldDB" id="A0A5B8G0F6"/>
<sequence>MTEPADTGATTFSDFLQLINHGDAEITASERLREMLDTLRAHAAENQVSAKGSITVKIDLTLERGMLKAKAAISIKTPAPPATEATLFLSREGNPTAHDPRQGRLNFATTNGGAGETAPRTV</sequence>